<feature type="non-terminal residue" evidence="6">
    <location>
        <position position="1"/>
    </location>
</feature>
<dbReference type="PROSITE" id="PS51450">
    <property type="entry name" value="LRR"/>
    <property type="match status" value="1"/>
</dbReference>
<dbReference type="SUPFAM" id="SSF52058">
    <property type="entry name" value="L domain-like"/>
    <property type="match status" value="1"/>
</dbReference>
<dbReference type="InterPro" id="IPR003591">
    <property type="entry name" value="Leu-rich_rpt_typical-subtyp"/>
</dbReference>
<sequence>MHIIWQHVSSWLILLWLCTITGALCPSYCTCQQNEKGKRKVSCLAGGMIQIPTKEIDSNIEILEIDAPEENPNTLSISPIFQHLKKLEEVIIRQSNIHQIGMHSFWGVPTIKYMDLKFNNITSVFDHNFRGLVNLVELNLDHNLIAHLQSGAFKHLTELRILSLKFNLLVELVPRMFMKLGKLHVLRLTGNIFEELDPEAFKDIP</sequence>
<dbReference type="PANTHER" id="PTHR45842">
    <property type="entry name" value="SYNAPTIC ADHESION-LIKE MOLECULE SALM"/>
    <property type="match status" value="1"/>
</dbReference>
<feature type="signal peptide" evidence="5">
    <location>
        <begin position="1"/>
        <end position="23"/>
    </location>
</feature>
<keyword evidence="3" id="KW-0677">Repeat</keyword>
<dbReference type="Gene3D" id="3.80.10.10">
    <property type="entry name" value="Ribonuclease Inhibitor"/>
    <property type="match status" value="1"/>
</dbReference>
<evidence type="ECO:0000256" key="3">
    <source>
        <dbReference type="ARBA" id="ARBA00022737"/>
    </source>
</evidence>
<name>A0ABD2NTD2_9CUCU</name>
<dbReference type="Pfam" id="PF13855">
    <property type="entry name" value="LRR_8"/>
    <property type="match status" value="1"/>
</dbReference>
<comment type="caution">
    <text evidence="6">The sequence shown here is derived from an EMBL/GenBank/DDBJ whole genome shotgun (WGS) entry which is preliminary data.</text>
</comment>
<keyword evidence="7" id="KW-1185">Reference proteome</keyword>
<dbReference type="EMBL" id="JABFTP020000144">
    <property type="protein sequence ID" value="KAL3281697.1"/>
    <property type="molecule type" value="Genomic_DNA"/>
</dbReference>
<evidence type="ECO:0000313" key="7">
    <source>
        <dbReference type="Proteomes" id="UP001516400"/>
    </source>
</evidence>
<evidence type="ECO:0000256" key="4">
    <source>
        <dbReference type="ARBA" id="ARBA00023180"/>
    </source>
</evidence>
<gene>
    <name evidence="6" type="ORF">HHI36_004903</name>
</gene>
<feature type="chain" id="PRO_5044863423" evidence="5">
    <location>
        <begin position="24"/>
        <end position="205"/>
    </location>
</feature>
<dbReference type="AlphaFoldDB" id="A0ABD2NTD2"/>
<dbReference type="InterPro" id="IPR001611">
    <property type="entry name" value="Leu-rich_rpt"/>
</dbReference>
<evidence type="ECO:0000313" key="6">
    <source>
        <dbReference type="EMBL" id="KAL3281697.1"/>
    </source>
</evidence>
<proteinExistence type="predicted"/>
<keyword evidence="1" id="KW-0433">Leucine-rich repeat</keyword>
<dbReference type="Proteomes" id="UP001516400">
    <property type="component" value="Unassembled WGS sequence"/>
</dbReference>
<accession>A0ABD2NTD2</accession>
<protein>
    <submittedName>
        <fullName evidence="6">Uncharacterized protein</fullName>
    </submittedName>
</protein>
<reference evidence="6 7" key="1">
    <citation type="journal article" date="2021" name="BMC Biol.">
        <title>Horizontally acquired antibacterial genes associated with adaptive radiation of ladybird beetles.</title>
        <authorList>
            <person name="Li H.S."/>
            <person name="Tang X.F."/>
            <person name="Huang Y.H."/>
            <person name="Xu Z.Y."/>
            <person name="Chen M.L."/>
            <person name="Du X.Y."/>
            <person name="Qiu B.Y."/>
            <person name="Chen P.T."/>
            <person name="Zhang W."/>
            <person name="Slipinski A."/>
            <person name="Escalona H.E."/>
            <person name="Waterhouse R.M."/>
            <person name="Zwick A."/>
            <person name="Pang H."/>
        </authorList>
    </citation>
    <scope>NUCLEOTIDE SEQUENCE [LARGE SCALE GENOMIC DNA]</scope>
    <source>
        <strain evidence="6">SYSU2018</strain>
    </source>
</reference>
<dbReference type="InterPro" id="IPR032675">
    <property type="entry name" value="LRR_dom_sf"/>
</dbReference>
<evidence type="ECO:0000256" key="2">
    <source>
        <dbReference type="ARBA" id="ARBA00022729"/>
    </source>
</evidence>
<organism evidence="6 7">
    <name type="scientific">Cryptolaemus montrouzieri</name>
    <dbReference type="NCBI Taxonomy" id="559131"/>
    <lineage>
        <taxon>Eukaryota</taxon>
        <taxon>Metazoa</taxon>
        <taxon>Ecdysozoa</taxon>
        <taxon>Arthropoda</taxon>
        <taxon>Hexapoda</taxon>
        <taxon>Insecta</taxon>
        <taxon>Pterygota</taxon>
        <taxon>Neoptera</taxon>
        <taxon>Endopterygota</taxon>
        <taxon>Coleoptera</taxon>
        <taxon>Polyphaga</taxon>
        <taxon>Cucujiformia</taxon>
        <taxon>Coccinelloidea</taxon>
        <taxon>Coccinellidae</taxon>
        <taxon>Scymninae</taxon>
        <taxon>Scymnini</taxon>
        <taxon>Cryptolaemus</taxon>
    </lineage>
</organism>
<dbReference type="SMART" id="SM00369">
    <property type="entry name" value="LRR_TYP"/>
    <property type="match status" value="3"/>
</dbReference>
<dbReference type="InterPro" id="IPR050467">
    <property type="entry name" value="LRFN"/>
</dbReference>
<evidence type="ECO:0000256" key="1">
    <source>
        <dbReference type="ARBA" id="ARBA00022614"/>
    </source>
</evidence>
<keyword evidence="4" id="KW-0325">Glycoprotein</keyword>
<evidence type="ECO:0000256" key="5">
    <source>
        <dbReference type="SAM" id="SignalP"/>
    </source>
</evidence>
<dbReference type="PANTHER" id="PTHR45842:SF12">
    <property type="entry name" value="KEKKON 5, ISOFORM A"/>
    <property type="match status" value="1"/>
</dbReference>
<feature type="non-terminal residue" evidence="6">
    <location>
        <position position="205"/>
    </location>
</feature>
<keyword evidence="2 5" id="KW-0732">Signal</keyword>